<dbReference type="PANTHER" id="PTHR12203:SF118">
    <property type="entry name" value="BETA-1,2-XYLOSYLTRANSFERASE 1"/>
    <property type="match status" value="1"/>
</dbReference>
<dbReference type="STRING" id="1165861.A0A0L0V3Q0"/>
<dbReference type="PANTHER" id="PTHR12203">
    <property type="entry name" value="KDEL LYS-ASP-GLU-LEU CONTAINING - RELATED"/>
    <property type="match status" value="1"/>
</dbReference>
<dbReference type="Proteomes" id="UP000054564">
    <property type="component" value="Unassembled WGS sequence"/>
</dbReference>
<evidence type="ECO:0000256" key="1">
    <source>
        <dbReference type="SAM" id="Phobius"/>
    </source>
</evidence>
<feature type="transmembrane region" description="Helical" evidence="1">
    <location>
        <begin position="6"/>
        <end position="25"/>
    </location>
</feature>
<dbReference type="AlphaFoldDB" id="A0A0L0V3Q0"/>
<comment type="caution">
    <text evidence="3">The sequence shown here is derived from an EMBL/GenBank/DDBJ whole genome shotgun (WGS) entry which is preliminary data.</text>
</comment>
<keyword evidence="1" id="KW-1133">Transmembrane helix</keyword>
<evidence type="ECO:0000259" key="2">
    <source>
        <dbReference type="SMART" id="SM00672"/>
    </source>
</evidence>
<name>A0A0L0V3Q0_9BASI</name>
<dbReference type="EMBL" id="AJIL01000127">
    <property type="protein sequence ID" value="KNE93907.1"/>
    <property type="molecule type" value="Genomic_DNA"/>
</dbReference>
<keyword evidence="1" id="KW-0472">Membrane</keyword>
<organism evidence="3 4">
    <name type="scientific">Puccinia striiformis f. sp. tritici PST-78</name>
    <dbReference type="NCBI Taxonomy" id="1165861"/>
    <lineage>
        <taxon>Eukaryota</taxon>
        <taxon>Fungi</taxon>
        <taxon>Dikarya</taxon>
        <taxon>Basidiomycota</taxon>
        <taxon>Pucciniomycotina</taxon>
        <taxon>Pucciniomycetes</taxon>
        <taxon>Pucciniales</taxon>
        <taxon>Pucciniaceae</taxon>
        <taxon>Puccinia</taxon>
    </lineage>
</organism>
<evidence type="ECO:0000313" key="3">
    <source>
        <dbReference type="EMBL" id="KNE93907.1"/>
    </source>
</evidence>
<gene>
    <name evidence="3" type="ORF">PSTG_12710</name>
</gene>
<dbReference type="Pfam" id="PF05686">
    <property type="entry name" value="Glyco_transf_90"/>
    <property type="match status" value="1"/>
</dbReference>
<accession>A0A0L0V3Q0</accession>
<reference evidence="4" key="1">
    <citation type="submission" date="2014-03" db="EMBL/GenBank/DDBJ databases">
        <title>The Genome Sequence of Puccinia striiformis f. sp. tritici PST-78.</title>
        <authorList>
            <consortium name="The Broad Institute Genome Sequencing Platform"/>
            <person name="Cuomo C."/>
            <person name="Hulbert S."/>
            <person name="Chen X."/>
            <person name="Walker B."/>
            <person name="Young S.K."/>
            <person name="Zeng Q."/>
            <person name="Gargeya S."/>
            <person name="Fitzgerald M."/>
            <person name="Haas B."/>
            <person name="Abouelleil A."/>
            <person name="Alvarado L."/>
            <person name="Arachchi H.M."/>
            <person name="Berlin A.M."/>
            <person name="Chapman S.B."/>
            <person name="Goldberg J."/>
            <person name="Griggs A."/>
            <person name="Gujja S."/>
            <person name="Hansen M."/>
            <person name="Howarth C."/>
            <person name="Imamovic A."/>
            <person name="Larimer J."/>
            <person name="McCowan C."/>
            <person name="Montmayeur A."/>
            <person name="Murphy C."/>
            <person name="Neiman D."/>
            <person name="Pearson M."/>
            <person name="Priest M."/>
            <person name="Roberts A."/>
            <person name="Saif S."/>
            <person name="Shea T."/>
            <person name="Sisk P."/>
            <person name="Sykes S."/>
            <person name="Wortman J."/>
            <person name="Nusbaum C."/>
            <person name="Birren B."/>
        </authorList>
    </citation>
    <scope>NUCLEOTIDE SEQUENCE [LARGE SCALE GENOMIC DNA]</scope>
    <source>
        <strain evidence="4">race PST-78</strain>
    </source>
</reference>
<sequence>MAGFKLRVFQFIVLMVVSLSLLIYLNPKYSNSRTSKSIQEYLPNRESLKKPFRWSNWATSEAIKLEDSLILLTDNNRTSTANNSTKTETKTEKNSDGLYYLTQSPPFERHPILELIERAEKEWKTKLAKTSKTLPEAIQEYKRRYNQAPPYGFEKWWDYVVQEKVILRDEYDQINTDLKPFLAIEPSDLTHRSIVMSTERPETFTLTISKPKTIISGGEGHLARAKDLAKLIDLFGAALPENSARLNLTFTKHDQPAVQMTYSRKQKMIEMADAGEYFSPSDYIKPNNPKLSNWANACPTTSALYLNESGSPSSSSSSIREKGKSFILDHSEAMQICDHPEFIPLHGFTSASGTDNVELVPLFTFAKTTTQSDILVTPLEQYSDTYIGKEPDWSSKKKDKLLWRGSTTGAEFAAGVKWENSQRARLHIMGSSDRNRSVMVLSPDDHLTRLISMDQDTLNKDLLDVSFSGGPVQCDPVTCDFMHRNLKFAGTMGLDESYQYKYLIDVDGNGWSGRFHRLMSTKSLVLKSTIFPEWYSDRIQPWVHYVPIKVDYSDLYDVMLFFKGDKLGAQGRVSNKGHDELAKKIASQGKRWAAEHWRRTDMAAYMFRLILEWRRVMLRGTGERLDYLES</sequence>
<dbReference type="InterPro" id="IPR051091">
    <property type="entry name" value="O-Glucosyltr/Glycosyltrsf_90"/>
</dbReference>
<dbReference type="InterPro" id="IPR006598">
    <property type="entry name" value="CAP10"/>
</dbReference>
<protein>
    <recommendedName>
        <fullName evidence="2">Glycosyl transferase CAP10 domain-containing protein</fullName>
    </recommendedName>
</protein>
<dbReference type="SMART" id="SM00672">
    <property type="entry name" value="CAP10"/>
    <property type="match status" value="1"/>
</dbReference>
<evidence type="ECO:0000313" key="4">
    <source>
        <dbReference type="Proteomes" id="UP000054564"/>
    </source>
</evidence>
<keyword evidence="1" id="KW-0812">Transmembrane</keyword>
<proteinExistence type="predicted"/>
<keyword evidence="4" id="KW-1185">Reference proteome</keyword>
<feature type="domain" description="Glycosyl transferase CAP10" evidence="2">
    <location>
        <begin position="341"/>
        <end position="613"/>
    </location>
</feature>
<dbReference type="OrthoDB" id="541052at2759"/>